<dbReference type="Pfam" id="PF00754">
    <property type="entry name" value="F5_F8_type_C"/>
    <property type="match status" value="1"/>
</dbReference>
<keyword evidence="3" id="KW-1185">Reference proteome</keyword>
<dbReference type="PROSITE" id="PS50022">
    <property type="entry name" value="FA58C_3"/>
    <property type="match status" value="1"/>
</dbReference>
<evidence type="ECO:0000259" key="1">
    <source>
        <dbReference type="PROSITE" id="PS50022"/>
    </source>
</evidence>
<proteinExistence type="predicted"/>
<dbReference type="EnsemblMetazoa" id="G5985.1">
    <property type="protein sequence ID" value="G5985.1:cds"/>
    <property type="gene ID" value="G5985"/>
</dbReference>
<dbReference type="InterPro" id="IPR008979">
    <property type="entry name" value="Galactose-bd-like_sf"/>
</dbReference>
<protein>
    <recommendedName>
        <fullName evidence="1">F5/8 type C domain-containing protein</fullName>
    </recommendedName>
</protein>
<feature type="domain" description="F5/8 type C" evidence="1">
    <location>
        <begin position="52"/>
        <end position="219"/>
    </location>
</feature>
<evidence type="ECO:0000313" key="2">
    <source>
        <dbReference type="EnsemblMetazoa" id="G5985.1:cds"/>
    </source>
</evidence>
<dbReference type="InterPro" id="IPR000421">
    <property type="entry name" value="FA58C"/>
</dbReference>
<dbReference type="SUPFAM" id="SSF49785">
    <property type="entry name" value="Galactose-binding domain-like"/>
    <property type="match status" value="1"/>
</dbReference>
<dbReference type="Proteomes" id="UP000005408">
    <property type="component" value="Unassembled WGS sequence"/>
</dbReference>
<organism evidence="2 3">
    <name type="scientific">Magallana gigas</name>
    <name type="common">Pacific oyster</name>
    <name type="synonym">Crassostrea gigas</name>
    <dbReference type="NCBI Taxonomy" id="29159"/>
    <lineage>
        <taxon>Eukaryota</taxon>
        <taxon>Metazoa</taxon>
        <taxon>Spiralia</taxon>
        <taxon>Lophotrochozoa</taxon>
        <taxon>Mollusca</taxon>
        <taxon>Bivalvia</taxon>
        <taxon>Autobranchia</taxon>
        <taxon>Pteriomorphia</taxon>
        <taxon>Ostreida</taxon>
        <taxon>Ostreoidea</taxon>
        <taxon>Ostreidae</taxon>
        <taxon>Magallana</taxon>
    </lineage>
</organism>
<accession>A0A8W8NFU8</accession>
<name>A0A8W8NFU8_MAGGI</name>
<sequence length="219" mass="24974">MDTAEKEIGWPSALDKAAVNEPPTLEYVGNPHTLGRESKDVRFFINIENKYCRWNCTYLYTKETQNKEWKIYGIEEKRNAAYMRPSSASSVYGNNPSLWGTRYATDGLHSFRKGTEIFASEWEIAPWITITLDGPLVISFVRVYNIDDGGGDRFHDVAFEMSMDGVSFERRGFFKGPGVTGQVVEILFDNPTIGKFIRLRISQGSWNLLNLAEIEVYTT</sequence>
<reference evidence="2" key="1">
    <citation type="submission" date="2022-08" db="UniProtKB">
        <authorList>
            <consortium name="EnsemblMetazoa"/>
        </authorList>
    </citation>
    <scope>IDENTIFICATION</scope>
    <source>
        <strain evidence="2">05x7-T-G4-1.051#20</strain>
    </source>
</reference>
<dbReference type="Gene3D" id="2.60.120.260">
    <property type="entry name" value="Galactose-binding domain-like"/>
    <property type="match status" value="1"/>
</dbReference>
<evidence type="ECO:0000313" key="3">
    <source>
        <dbReference type="Proteomes" id="UP000005408"/>
    </source>
</evidence>
<dbReference type="AlphaFoldDB" id="A0A8W8NFU8"/>